<sequence length="1398" mass="158269">MASPLVLPLKLDAFVLNPSACDGEDADKAKIAPLVQPNYSHLRLKDPRLQDYRTLQNDVMRLTELHAAAPASKNLRVTNVGGPVDQDNTRTERLGVYLHWMIPRVYRSGAAATNNDNTRSRKRRGLTPHLGLHQDSDPAAPTFPETPNRWLVVRKLHDGYKPETADMAKVTAWVVASDWMHKIDEFDDTEVPKPYDIEATFSPYIDTSSQAEGGTPSIQDQAEIFIGERRKASEWQESDNNGNSVSLGVLNSSNQLFADYQPHNINVFSMLDNFEIKDGAECLTSATADYYVLGWQSTPAKDILHMERDAGTRGERLDALSLALHQADRDDVPEAVKEWLKDETSARVLCHGAMYNVNWHREWDEATRPHIPADDVAGAFQEKMPIAVGTTPLDSLLSYVSGHQEGIEHTLDQLNDLLRAQSENIEDRRAASDEVQNYNFSHFAGGSRYVLQIDERNPAAAPEQEDADLLAELNESQALFDATTRQIELLQWELFSVWWKFSTDSDRSDEDADGAYKATVEDLKTRIGQLLSLQEQQQIRLDEGKDEIEKRDLSLKEAITPQFNQQFDPTLFVGNVQSGWPLDYLNPLKVRLDFQIPSYESRLRARDDEDNYGLHSLPDDLQRTASLLIDEFLHYAESNEENGDSDDDEDEETAPPLYHDDDRDQWKNQQPWFPLFLEWEAEYYHIDYAKWEMEESTSWGSKDKRFRYVIRQEDSENQQLPPLWEQEIEDRRTVSGRILLLPQPVFSLQAELMQLFDSVPENQMPLTPEEQEQLLKDIIGLPFVSAPLDGFTNHLLTLNEGSHLKPNVRVPGAQPMPLEEAYEDSQTIGINAGEVTLMGMETDLTPYASLTRIPPSEYSAFKPVTHGQFKFTKLNIIDKFGQAACVIDPRRFATGPPPVFPCISEYYQPQIYKSKLADLLPNVVEKPENDGKNEFVQMPPAMNQPSRLHMDFVTFDNSDGDNDWRPVTEWENPIWGWVLVNYVDYGVQFFLHDGTFYREVRVAAPNNPEGTVAMDKWLPFKPPKGSHVPRQMDHLIDQFTGSEKAREYLLAFMNLINRATENSRSVPGAYSECVNSLIGRPLALVNVGLSLELATDIKKNQSTQGNQPNIKPPYSLLPPSDNDSGDGGDGEEPEEPTIQYKFPIKLGDVDRPHDGLVGYFHARASPEEENGLEVGDLYTPLPPNEKYPTSQIHQVDKADFPRLKAFWLNPADYGHTNKASKAARSFIVDRNNMLTTFGFIMDPFAPVNAYSSVLPNEKLSLPPWTWESALKSMTAFFHFGPLVVTDDVAGFDADKQLEYDYKLSDERQQMAGTVKLPSLAVAEWSWLQPYPDSANSATSRNTNYNDGDDEDTEKYMAFSVGKIDPVPTWEKGPLTAIEGFLQMTKSVTKPDSEEHDTK</sequence>
<evidence type="ECO:0000256" key="1">
    <source>
        <dbReference type="SAM" id="MobiDB-lite"/>
    </source>
</evidence>
<feature type="compositionally biased region" description="Polar residues" evidence="1">
    <location>
        <begin position="1100"/>
        <end position="1109"/>
    </location>
</feature>
<feature type="compositionally biased region" description="Acidic residues" evidence="1">
    <location>
        <begin position="1123"/>
        <end position="1135"/>
    </location>
</feature>
<gene>
    <name evidence="2" type="ORF">BGW36DRAFT_372532</name>
</gene>
<dbReference type="GeneID" id="70245778"/>
<dbReference type="EMBL" id="JAJTJA010000003">
    <property type="protein sequence ID" value="KAH8702290.1"/>
    <property type="molecule type" value="Genomic_DNA"/>
</dbReference>
<organism evidence="2 3">
    <name type="scientific">Talaromyces proteolyticus</name>
    <dbReference type="NCBI Taxonomy" id="1131652"/>
    <lineage>
        <taxon>Eukaryota</taxon>
        <taxon>Fungi</taxon>
        <taxon>Dikarya</taxon>
        <taxon>Ascomycota</taxon>
        <taxon>Pezizomycotina</taxon>
        <taxon>Eurotiomycetes</taxon>
        <taxon>Eurotiomycetidae</taxon>
        <taxon>Eurotiales</taxon>
        <taxon>Trichocomaceae</taxon>
        <taxon>Talaromyces</taxon>
        <taxon>Talaromyces sect. Bacilispori</taxon>
    </lineage>
</organism>
<protein>
    <submittedName>
        <fullName evidence="2">Uncharacterized protein</fullName>
    </submittedName>
</protein>
<evidence type="ECO:0000313" key="2">
    <source>
        <dbReference type="EMBL" id="KAH8702290.1"/>
    </source>
</evidence>
<accession>A0AAD4PZ64</accession>
<dbReference type="RefSeq" id="XP_046075666.1">
    <property type="nucleotide sequence ID" value="XM_046215491.1"/>
</dbReference>
<feature type="region of interest" description="Disordered" evidence="1">
    <location>
        <begin position="111"/>
        <end position="144"/>
    </location>
</feature>
<dbReference type="Proteomes" id="UP001201262">
    <property type="component" value="Unassembled WGS sequence"/>
</dbReference>
<reference evidence="2" key="1">
    <citation type="submission" date="2021-12" db="EMBL/GenBank/DDBJ databases">
        <title>Convergent genome expansion in fungi linked to evolution of root-endophyte symbiosis.</title>
        <authorList>
            <consortium name="DOE Joint Genome Institute"/>
            <person name="Ke Y.-H."/>
            <person name="Bonito G."/>
            <person name="Liao H.-L."/>
            <person name="Looney B."/>
            <person name="Rojas-Flechas A."/>
            <person name="Nash J."/>
            <person name="Hameed K."/>
            <person name="Schadt C."/>
            <person name="Martin F."/>
            <person name="Crous P.W."/>
            <person name="Miettinen O."/>
            <person name="Magnuson J.K."/>
            <person name="Labbe J."/>
            <person name="Jacobson D."/>
            <person name="Doktycz M.J."/>
            <person name="Veneault-Fourrey C."/>
            <person name="Kuo A."/>
            <person name="Mondo S."/>
            <person name="Calhoun S."/>
            <person name="Riley R."/>
            <person name="Ohm R."/>
            <person name="LaButti K."/>
            <person name="Andreopoulos B."/>
            <person name="Pangilinan J."/>
            <person name="Nolan M."/>
            <person name="Tritt A."/>
            <person name="Clum A."/>
            <person name="Lipzen A."/>
            <person name="Daum C."/>
            <person name="Barry K."/>
            <person name="Grigoriev I.V."/>
            <person name="Vilgalys R."/>
        </authorList>
    </citation>
    <scope>NUCLEOTIDE SEQUENCE</scope>
    <source>
        <strain evidence="2">PMI_201</strain>
    </source>
</reference>
<evidence type="ECO:0000313" key="3">
    <source>
        <dbReference type="Proteomes" id="UP001201262"/>
    </source>
</evidence>
<feature type="compositionally biased region" description="Acidic residues" evidence="1">
    <location>
        <begin position="639"/>
        <end position="653"/>
    </location>
</feature>
<name>A0AAD4PZ64_9EURO</name>
<proteinExistence type="predicted"/>
<feature type="region of interest" description="Disordered" evidence="1">
    <location>
        <begin position="639"/>
        <end position="665"/>
    </location>
</feature>
<feature type="region of interest" description="Disordered" evidence="1">
    <location>
        <begin position="1099"/>
        <end position="1135"/>
    </location>
</feature>
<comment type="caution">
    <text evidence="2">The sequence shown here is derived from an EMBL/GenBank/DDBJ whole genome shotgun (WGS) entry which is preliminary data.</text>
</comment>
<keyword evidence="3" id="KW-1185">Reference proteome</keyword>